<proteinExistence type="predicted"/>
<dbReference type="InterPro" id="IPR001387">
    <property type="entry name" value="Cro/C1-type_HTH"/>
</dbReference>
<dbReference type="GO" id="GO:0003677">
    <property type="term" value="F:DNA binding"/>
    <property type="evidence" value="ECO:0007669"/>
    <property type="project" value="UniProtKB-KW"/>
</dbReference>
<keyword evidence="1" id="KW-0805">Transcription regulation</keyword>
<dbReference type="PANTHER" id="PTHR36511">
    <property type="entry name" value="MERR FAMILY BACTERIAL REGULATORY PROTEIN"/>
    <property type="match status" value="1"/>
</dbReference>
<name>A0A259TVH0_9BACT</name>
<dbReference type="InterPro" id="IPR052359">
    <property type="entry name" value="HTH-type_reg/antitoxin"/>
</dbReference>
<dbReference type="OrthoDB" id="9774673at2"/>
<dbReference type="EMBL" id="MQWB01000001">
    <property type="protein sequence ID" value="OZC01538.1"/>
    <property type="molecule type" value="Genomic_DNA"/>
</dbReference>
<dbReference type="SUPFAM" id="SSF47413">
    <property type="entry name" value="lambda repressor-like DNA-binding domains"/>
    <property type="match status" value="1"/>
</dbReference>
<evidence type="ECO:0000256" key="1">
    <source>
        <dbReference type="ARBA" id="ARBA00023015"/>
    </source>
</evidence>
<organism evidence="4 5">
    <name type="scientific">Rubricoccus marinus</name>
    <dbReference type="NCBI Taxonomy" id="716817"/>
    <lineage>
        <taxon>Bacteria</taxon>
        <taxon>Pseudomonadati</taxon>
        <taxon>Rhodothermota</taxon>
        <taxon>Rhodothermia</taxon>
        <taxon>Rhodothermales</taxon>
        <taxon>Rubricoccaceae</taxon>
        <taxon>Rubricoccus</taxon>
    </lineage>
</organism>
<dbReference type="AlphaFoldDB" id="A0A259TVH0"/>
<dbReference type="CDD" id="cd00093">
    <property type="entry name" value="HTH_XRE"/>
    <property type="match status" value="1"/>
</dbReference>
<dbReference type="RefSeq" id="WP_094545153.1">
    <property type="nucleotide sequence ID" value="NZ_MQWB01000001.1"/>
</dbReference>
<keyword evidence="5" id="KW-1185">Reference proteome</keyword>
<evidence type="ECO:0000313" key="5">
    <source>
        <dbReference type="Proteomes" id="UP000216446"/>
    </source>
</evidence>
<dbReference type="InterPro" id="IPR010982">
    <property type="entry name" value="Lambda_DNA-bd_dom_sf"/>
</dbReference>
<evidence type="ECO:0000256" key="2">
    <source>
        <dbReference type="ARBA" id="ARBA00023125"/>
    </source>
</evidence>
<accession>A0A259TVH0</accession>
<dbReference type="InParanoid" id="A0A259TVH0"/>
<keyword evidence="2" id="KW-0238">DNA-binding</keyword>
<gene>
    <name evidence="4" type="ORF">BSZ36_00175</name>
</gene>
<dbReference type="PANTHER" id="PTHR36511:SF4">
    <property type="entry name" value="ANTITOXIN MQSA"/>
    <property type="match status" value="1"/>
</dbReference>
<dbReference type="Proteomes" id="UP000216446">
    <property type="component" value="Unassembled WGS sequence"/>
</dbReference>
<comment type="caution">
    <text evidence="4">The sequence shown here is derived from an EMBL/GenBank/DDBJ whole genome shotgun (WGS) entry which is preliminary data.</text>
</comment>
<evidence type="ECO:0000256" key="3">
    <source>
        <dbReference type="ARBA" id="ARBA00023163"/>
    </source>
</evidence>
<keyword evidence="3" id="KW-0804">Transcription</keyword>
<sequence>MIAFAELAPFASRRPDRLADEAYRKLLIRLGQYPDAGELVEGSDAWREVRWADRSQGKRGGVRQVRYFVESPERILLGDVFSKTEKPELTAADSASSSKAVREVVYDGGVLVEIREGGKTTFKLADARAEDPSDFASVREALRQTQEGMAELMGVKLATVRNWEQKRRIPRGPGAQLIKVAATRPDALLALRGDD</sequence>
<dbReference type="Gene3D" id="1.10.260.40">
    <property type="entry name" value="lambda repressor-like DNA-binding domains"/>
    <property type="match status" value="1"/>
</dbReference>
<reference evidence="4 5" key="1">
    <citation type="submission" date="2016-11" db="EMBL/GenBank/DDBJ databases">
        <title>Study of marine rhodopsin-containing bacteria.</title>
        <authorList>
            <person name="Yoshizawa S."/>
            <person name="Kumagai Y."/>
            <person name="Kogure K."/>
        </authorList>
    </citation>
    <scope>NUCLEOTIDE SEQUENCE [LARGE SCALE GENOMIC DNA]</scope>
    <source>
        <strain evidence="4 5">SG-29</strain>
    </source>
</reference>
<evidence type="ECO:0000313" key="4">
    <source>
        <dbReference type="EMBL" id="OZC01538.1"/>
    </source>
</evidence>
<evidence type="ECO:0008006" key="6">
    <source>
        <dbReference type="Google" id="ProtNLM"/>
    </source>
</evidence>
<protein>
    <recommendedName>
        <fullName evidence="6">HTH cro/C1-type domain-containing protein</fullName>
    </recommendedName>
</protein>